<proteinExistence type="predicted"/>
<protein>
    <recommendedName>
        <fullName evidence="1">Cupin type-2 domain-containing protein</fullName>
    </recommendedName>
</protein>
<dbReference type="InterPro" id="IPR014710">
    <property type="entry name" value="RmlC-like_jellyroll"/>
</dbReference>
<dbReference type="PANTHER" id="PTHR36440">
    <property type="entry name" value="PUTATIVE (AFU_ORTHOLOGUE AFUA_8G07350)-RELATED"/>
    <property type="match status" value="1"/>
</dbReference>
<dbReference type="SUPFAM" id="SSF51182">
    <property type="entry name" value="RmlC-like cupins"/>
    <property type="match status" value="1"/>
</dbReference>
<accession>A0A6J4J396</accession>
<feature type="domain" description="Cupin type-2" evidence="1">
    <location>
        <begin position="52"/>
        <end position="114"/>
    </location>
</feature>
<dbReference type="Pfam" id="PF07883">
    <property type="entry name" value="Cupin_2"/>
    <property type="match status" value="1"/>
</dbReference>
<gene>
    <name evidence="2" type="ORF">AVDCRST_MAG93-2461</name>
</gene>
<dbReference type="PANTHER" id="PTHR36440:SF1">
    <property type="entry name" value="PUTATIVE (AFU_ORTHOLOGUE AFUA_8G07350)-RELATED"/>
    <property type="match status" value="1"/>
</dbReference>
<evidence type="ECO:0000313" key="2">
    <source>
        <dbReference type="EMBL" id="CAA9267093.1"/>
    </source>
</evidence>
<evidence type="ECO:0000259" key="1">
    <source>
        <dbReference type="Pfam" id="PF07883"/>
    </source>
</evidence>
<reference evidence="2" key="1">
    <citation type="submission" date="2020-02" db="EMBL/GenBank/DDBJ databases">
        <authorList>
            <person name="Meier V. D."/>
        </authorList>
    </citation>
    <scope>NUCLEOTIDE SEQUENCE</scope>
    <source>
        <strain evidence="2">AVDCRST_MAG93</strain>
    </source>
</reference>
<organism evidence="2">
    <name type="scientific">uncultured Chloroflexia bacterium</name>
    <dbReference type="NCBI Taxonomy" id="1672391"/>
    <lineage>
        <taxon>Bacteria</taxon>
        <taxon>Bacillati</taxon>
        <taxon>Chloroflexota</taxon>
        <taxon>Chloroflexia</taxon>
        <taxon>environmental samples</taxon>
    </lineage>
</organism>
<sequence>MQLNSVLAGGDAMAEQRVYLHTSIWIPGQLTSVLLPAADTGGQVVVLEQITPYGAASPYHIHHKEDELIYVLEGELTVYVSGLRRAASPGTAMMLPRGQEHALVVESAEARVLTLFSPAGFERLIIEVGQAIVWPMRPNIMVDAHAVERMVAAAARYDCDITRPPPCLSSRSLAGRRP</sequence>
<dbReference type="Gene3D" id="2.60.120.10">
    <property type="entry name" value="Jelly Rolls"/>
    <property type="match status" value="1"/>
</dbReference>
<dbReference type="InterPro" id="IPR013096">
    <property type="entry name" value="Cupin_2"/>
</dbReference>
<name>A0A6J4J396_9CHLR</name>
<dbReference type="AlphaFoldDB" id="A0A6J4J396"/>
<dbReference type="EMBL" id="CADCTR010000839">
    <property type="protein sequence ID" value="CAA9267093.1"/>
    <property type="molecule type" value="Genomic_DNA"/>
</dbReference>
<dbReference type="InterPro" id="IPR053146">
    <property type="entry name" value="QDO-like"/>
</dbReference>
<dbReference type="InterPro" id="IPR011051">
    <property type="entry name" value="RmlC_Cupin_sf"/>
</dbReference>